<dbReference type="PANTHER" id="PTHR12526">
    <property type="entry name" value="GLYCOSYLTRANSFERASE"/>
    <property type="match status" value="1"/>
</dbReference>
<dbReference type="Pfam" id="PF00534">
    <property type="entry name" value="Glycos_transf_1"/>
    <property type="match status" value="1"/>
</dbReference>
<organism evidence="2">
    <name type="scientific">marine sediment metagenome</name>
    <dbReference type="NCBI Taxonomy" id="412755"/>
    <lineage>
        <taxon>unclassified sequences</taxon>
        <taxon>metagenomes</taxon>
        <taxon>ecological metagenomes</taxon>
    </lineage>
</organism>
<accession>X1LJM9</accession>
<gene>
    <name evidence="2" type="ORF">S06H3_22743</name>
</gene>
<reference evidence="2" key="1">
    <citation type="journal article" date="2014" name="Front. Microbiol.">
        <title>High frequency of phylogenetically diverse reductive dehalogenase-homologous genes in deep subseafloor sedimentary metagenomes.</title>
        <authorList>
            <person name="Kawai M."/>
            <person name="Futagami T."/>
            <person name="Toyoda A."/>
            <person name="Takaki Y."/>
            <person name="Nishi S."/>
            <person name="Hori S."/>
            <person name="Arai W."/>
            <person name="Tsubouchi T."/>
            <person name="Morono Y."/>
            <person name="Uchiyama I."/>
            <person name="Ito T."/>
            <person name="Fujiyama A."/>
            <person name="Inagaki F."/>
            <person name="Takami H."/>
        </authorList>
    </citation>
    <scope>NUCLEOTIDE SEQUENCE</scope>
    <source>
        <strain evidence="2">Expedition CK06-06</strain>
    </source>
</reference>
<feature type="non-terminal residue" evidence="2">
    <location>
        <position position="1"/>
    </location>
</feature>
<proteinExistence type="predicted"/>
<dbReference type="EMBL" id="BARV01012219">
    <property type="protein sequence ID" value="GAI02580.1"/>
    <property type="molecule type" value="Genomic_DNA"/>
</dbReference>
<dbReference type="AlphaFoldDB" id="X1LJM9"/>
<feature type="domain" description="Glycosyl transferase family 1" evidence="1">
    <location>
        <begin position="2"/>
        <end position="122"/>
    </location>
</feature>
<evidence type="ECO:0000259" key="1">
    <source>
        <dbReference type="Pfam" id="PF00534"/>
    </source>
</evidence>
<protein>
    <recommendedName>
        <fullName evidence="1">Glycosyl transferase family 1 domain-containing protein</fullName>
    </recommendedName>
</protein>
<evidence type="ECO:0000313" key="2">
    <source>
        <dbReference type="EMBL" id="GAI02580.1"/>
    </source>
</evidence>
<name>X1LJM9_9ZZZZ</name>
<dbReference type="InterPro" id="IPR001296">
    <property type="entry name" value="Glyco_trans_1"/>
</dbReference>
<dbReference type="SUPFAM" id="SSF53756">
    <property type="entry name" value="UDP-Glycosyltransferase/glycogen phosphorylase"/>
    <property type="match status" value="1"/>
</dbReference>
<sequence>CSLYIVGDGPLKQELKAKIQDLGLEDRVYLIGVCKDIPTLLSQADALVLSSVWEGLPNVILEAMAAGLPIVATDIGGVRELVSDGENGFLVPCQEPMLLAEAMMHLMAITEQKRTEMGKRGRTIVKKKYNINIIVKKWEALYEEVLSK</sequence>
<dbReference type="Gene3D" id="3.40.50.2000">
    <property type="entry name" value="Glycogen Phosphorylase B"/>
    <property type="match status" value="2"/>
</dbReference>
<comment type="caution">
    <text evidence="2">The sequence shown here is derived from an EMBL/GenBank/DDBJ whole genome shotgun (WGS) entry which is preliminary data.</text>
</comment>